<evidence type="ECO:0000313" key="19">
    <source>
        <dbReference type="Proteomes" id="UP000234951"/>
    </source>
</evidence>
<dbReference type="InterPro" id="IPR011335">
    <property type="entry name" value="Restrct_endonuc-II-like"/>
</dbReference>
<feature type="domain" description="UvrD-like helicase C-terminal" evidence="16">
    <location>
        <begin position="518"/>
        <end position="819"/>
    </location>
</feature>
<dbReference type="Gene3D" id="3.90.320.10">
    <property type="match status" value="1"/>
</dbReference>
<keyword evidence="2 13" id="KW-0547">Nucleotide-binding</keyword>
<dbReference type="PROSITE" id="PS51217">
    <property type="entry name" value="UVRD_HELICASE_CTER"/>
    <property type="match status" value="1"/>
</dbReference>
<evidence type="ECO:0000256" key="4">
    <source>
        <dbReference type="ARBA" id="ARBA00022801"/>
    </source>
</evidence>
<evidence type="ECO:0000256" key="10">
    <source>
        <dbReference type="ARBA" id="ARBA00023235"/>
    </source>
</evidence>
<dbReference type="Proteomes" id="UP000235114">
    <property type="component" value="Unassembled WGS sequence"/>
</dbReference>
<dbReference type="PROSITE" id="PS51198">
    <property type="entry name" value="UVRD_HELICASE_ATP_BIND"/>
    <property type="match status" value="1"/>
</dbReference>
<dbReference type="InterPro" id="IPR014016">
    <property type="entry name" value="UvrD-like_ATP-bd"/>
</dbReference>
<feature type="domain" description="UvrD-like helicase ATP-binding" evidence="15">
    <location>
        <begin position="16"/>
        <end position="491"/>
    </location>
</feature>
<keyword evidence="5 13" id="KW-0347">Helicase</keyword>
<evidence type="ECO:0000313" key="17">
    <source>
        <dbReference type="EMBL" id="PLR81962.1"/>
    </source>
</evidence>
<dbReference type="GO" id="GO:0008408">
    <property type="term" value="F:3'-5' exonuclease activity"/>
    <property type="evidence" value="ECO:0007669"/>
    <property type="project" value="UniProtKB-UniRule"/>
</dbReference>
<dbReference type="GO" id="GO:0005829">
    <property type="term" value="C:cytosol"/>
    <property type="evidence" value="ECO:0007669"/>
    <property type="project" value="TreeGrafter"/>
</dbReference>
<dbReference type="EC" id="5.6.2.4" evidence="13"/>
<comment type="caution">
    <text evidence="17">The sequence shown here is derived from an EMBL/GenBank/DDBJ whole genome shotgun (WGS) entry which is preliminary data.</text>
</comment>
<evidence type="ECO:0000256" key="11">
    <source>
        <dbReference type="ARBA" id="ARBA00034617"/>
    </source>
</evidence>
<dbReference type="NCBIfam" id="TIGR02785">
    <property type="entry name" value="addA_Gpos"/>
    <property type="match status" value="1"/>
</dbReference>
<dbReference type="FunFam" id="3.40.50.300:FF:001236">
    <property type="entry name" value="ATP-dependent helicase/nuclease subunit A"/>
    <property type="match status" value="1"/>
</dbReference>
<keyword evidence="20" id="KW-1185">Reference proteome</keyword>
<keyword evidence="1 13" id="KW-0540">Nuclease</keyword>
<dbReference type="SUPFAM" id="SSF52980">
    <property type="entry name" value="Restriction endonuclease-like"/>
    <property type="match status" value="1"/>
</dbReference>
<comment type="similarity">
    <text evidence="13">Belongs to the helicase family. AddA subfamily.</text>
</comment>
<keyword evidence="4 13" id="KW-0378">Hydrolase</keyword>
<dbReference type="GO" id="GO:0005524">
    <property type="term" value="F:ATP binding"/>
    <property type="evidence" value="ECO:0007669"/>
    <property type="project" value="UniProtKB-UniRule"/>
</dbReference>
<keyword evidence="6 13" id="KW-0269">Exonuclease</keyword>
<dbReference type="InterPro" id="IPR027417">
    <property type="entry name" value="P-loop_NTPase"/>
</dbReference>
<accession>A0A2N5GKD2</accession>
<evidence type="ECO:0000256" key="8">
    <source>
        <dbReference type="ARBA" id="ARBA00023125"/>
    </source>
</evidence>
<dbReference type="InterPro" id="IPR038726">
    <property type="entry name" value="PDDEXK_AddAB-type"/>
</dbReference>
<comment type="subunit">
    <text evidence="13">Heterodimer of AddA and AddB/RexB.</text>
</comment>
<name>A0A2N5GKD2_9BACI</name>
<dbReference type="CDD" id="cd17932">
    <property type="entry name" value="DEXQc_UvrD"/>
    <property type="match status" value="1"/>
</dbReference>
<comment type="function">
    <text evidence="13">The heterodimer acts as both an ATP-dependent DNA helicase and an ATP-dependent, dual-direction single-stranded exonuclease. Recognizes the chi site generating a DNA molecule suitable for the initiation of homologous recombination. The AddA nuclease domain is required for chi fragment generation; this subunit has the helicase and 3' -&gt; 5' nuclease activities.</text>
</comment>
<dbReference type="OrthoDB" id="9810135at2"/>
<evidence type="ECO:0000256" key="12">
    <source>
        <dbReference type="ARBA" id="ARBA00048988"/>
    </source>
</evidence>
<evidence type="ECO:0000313" key="20">
    <source>
        <dbReference type="Proteomes" id="UP000235114"/>
    </source>
</evidence>
<feature type="binding site" evidence="14">
    <location>
        <begin position="37"/>
        <end position="44"/>
    </location>
    <ligand>
        <name>ATP</name>
        <dbReference type="ChEBI" id="CHEBI:30616"/>
    </ligand>
</feature>
<dbReference type="EMBL" id="PGVD01000015">
    <property type="protein sequence ID" value="PLR99348.1"/>
    <property type="molecule type" value="Genomic_DNA"/>
</dbReference>
<dbReference type="GO" id="GO:0003690">
    <property type="term" value="F:double-stranded DNA binding"/>
    <property type="evidence" value="ECO:0007669"/>
    <property type="project" value="UniProtKB-UniRule"/>
</dbReference>
<evidence type="ECO:0000256" key="7">
    <source>
        <dbReference type="ARBA" id="ARBA00022840"/>
    </source>
</evidence>
<evidence type="ECO:0000256" key="13">
    <source>
        <dbReference type="HAMAP-Rule" id="MF_01451"/>
    </source>
</evidence>
<comment type="catalytic activity">
    <reaction evidence="12 13">
        <text>ATP + H2O = ADP + phosphate + H(+)</text>
        <dbReference type="Rhea" id="RHEA:13065"/>
        <dbReference type="ChEBI" id="CHEBI:15377"/>
        <dbReference type="ChEBI" id="CHEBI:15378"/>
        <dbReference type="ChEBI" id="CHEBI:30616"/>
        <dbReference type="ChEBI" id="CHEBI:43474"/>
        <dbReference type="ChEBI" id="CHEBI:456216"/>
        <dbReference type="EC" id="5.6.2.4"/>
    </reaction>
</comment>
<keyword evidence="9 13" id="KW-0234">DNA repair</keyword>
<keyword evidence="3 13" id="KW-0227">DNA damage</keyword>
<dbReference type="EC" id="3.1.-.-" evidence="13"/>
<dbReference type="Pfam" id="PF12705">
    <property type="entry name" value="PDDEXK_1"/>
    <property type="match status" value="1"/>
</dbReference>
<dbReference type="AlphaFoldDB" id="A0A2N5GKD2"/>
<dbReference type="Pfam" id="PF13361">
    <property type="entry name" value="UvrD_C"/>
    <property type="match status" value="1"/>
</dbReference>
<keyword evidence="8 13" id="KW-0238">DNA-binding</keyword>
<dbReference type="PANTHER" id="PTHR11070:SF48">
    <property type="entry name" value="ATP-DEPENDENT HELICASE_NUCLEASE SUBUNIT A"/>
    <property type="match status" value="1"/>
</dbReference>
<evidence type="ECO:0000256" key="3">
    <source>
        <dbReference type="ARBA" id="ARBA00022763"/>
    </source>
</evidence>
<dbReference type="InterPro" id="IPR000212">
    <property type="entry name" value="DNA_helicase_UvrD/REP"/>
</dbReference>
<evidence type="ECO:0000256" key="2">
    <source>
        <dbReference type="ARBA" id="ARBA00022741"/>
    </source>
</evidence>
<evidence type="ECO:0000259" key="16">
    <source>
        <dbReference type="PROSITE" id="PS51217"/>
    </source>
</evidence>
<dbReference type="Gene3D" id="3.40.50.300">
    <property type="entry name" value="P-loop containing nucleotide triphosphate hydrolases"/>
    <property type="match status" value="4"/>
</dbReference>
<dbReference type="EMBL" id="PGVA01000028">
    <property type="protein sequence ID" value="PLR81962.1"/>
    <property type="molecule type" value="Genomic_DNA"/>
</dbReference>
<proteinExistence type="inferred from homology"/>
<reference evidence="17 19" key="1">
    <citation type="submission" date="2017-11" db="EMBL/GenBank/DDBJ databases">
        <title>Comparitive Functional Genomics of Dry Heat Resistant strains isolated from the Viking Spacecraft.</title>
        <authorList>
            <person name="Seuylemezian A."/>
            <person name="Cooper K."/>
            <person name="Vaishampayan P."/>
        </authorList>
    </citation>
    <scope>NUCLEOTIDE SEQUENCE [LARGE SCALE GENOMIC DNA]</scope>
    <source>
        <strain evidence="17 19">M4.6</strain>
    </source>
</reference>
<dbReference type="Gene3D" id="1.10.274.50">
    <property type="match status" value="1"/>
</dbReference>
<organism evidence="17 19">
    <name type="scientific">Bacillus canaveralius</name>
    <dbReference type="NCBI Taxonomy" id="1403243"/>
    <lineage>
        <taxon>Bacteria</taxon>
        <taxon>Bacillati</taxon>
        <taxon>Bacillota</taxon>
        <taxon>Bacilli</taxon>
        <taxon>Bacillales</taxon>
        <taxon>Bacillaceae</taxon>
        <taxon>Bacillus</taxon>
    </lineage>
</organism>
<keyword evidence="7 13" id="KW-0067">ATP-binding</keyword>
<dbReference type="GO" id="GO:0000724">
    <property type="term" value="P:double-strand break repair via homologous recombination"/>
    <property type="evidence" value="ECO:0007669"/>
    <property type="project" value="UniProtKB-UniRule"/>
</dbReference>
<dbReference type="InterPro" id="IPR014152">
    <property type="entry name" value="AddA"/>
</dbReference>
<evidence type="ECO:0000259" key="15">
    <source>
        <dbReference type="PROSITE" id="PS51198"/>
    </source>
</evidence>
<dbReference type="FunFam" id="3.40.50.300:FF:001196">
    <property type="entry name" value="ATP-dependent helicase/nuclease subunit A"/>
    <property type="match status" value="1"/>
</dbReference>
<evidence type="ECO:0000256" key="9">
    <source>
        <dbReference type="ARBA" id="ARBA00023204"/>
    </source>
</evidence>
<dbReference type="SUPFAM" id="SSF52540">
    <property type="entry name" value="P-loop containing nucleoside triphosphate hydrolases"/>
    <property type="match status" value="1"/>
</dbReference>
<evidence type="ECO:0000313" key="18">
    <source>
        <dbReference type="EMBL" id="PLR99348.1"/>
    </source>
</evidence>
<evidence type="ECO:0000256" key="14">
    <source>
        <dbReference type="PROSITE-ProRule" id="PRU00560"/>
    </source>
</evidence>
<comment type="cofactor">
    <cofactor evidence="13">
        <name>Mg(2+)</name>
        <dbReference type="ChEBI" id="CHEBI:18420"/>
    </cofactor>
</comment>
<dbReference type="PANTHER" id="PTHR11070">
    <property type="entry name" value="UVRD / RECB / PCRA DNA HELICASE FAMILY MEMBER"/>
    <property type="match status" value="1"/>
</dbReference>
<gene>
    <name evidence="13 17" type="primary">addA</name>
    <name evidence="17" type="ORF">CU635_12330</name>
    <name evidence="18" type="ORF">CVD25_05625</name>
</gene>
<evidence type="ECO:0000256" key="1">
    <source>
        <dbReference type="ARBA" id="ARBA00022722"/>
    </source>
</evidence>
<dbReference type="Pfam" id="PF00580">
    <property type="entry name" value="UvrD-helicase"/>
    <property type="match status" value="1"/>
</dbReference>
<dbReference type="GO" id="GO:0033202">
    <property type="term" value="C:DNA helicase complex"/>
    <property type="evidence" value="ECO:0007669"/>
    <property type="project" value="TreeGrafter"/>
</dbReference>
<dbReference type="HAMAP" id="MF_01451">
    <property type="entry name" value="AddA"/>
    <property type="match status" value="1"/>
</dbReference>
<dbReference type="GO" id="GO:0043138">
    <property type="term" value="F:3'-5' DNA helicase activity"/>
    <property type="evidence" value="ECO:0007669"/>
    <property type="project" value="UniProtKB-UniRule"/>
</dbReference>
<dbReference type="Proteomes" id="UP000234951">
    <property type="component" value="Unassembled WGS sequence"/>
</dbReference>
<keyword evidence="10 13" id="KW-0413">Isomerase</keyword>
<protein>
    <recommendedName>
        <fullName evidence="13">ATP-dependent helicase/nuclease subunit A</fullName>
        <ecNumber evidence="13">3.1.-.-</ecNumber>
        <ecNumber evidence="13">5.6.2.4</ecNumber>
    </recommendedName>
    <alternativeName>
        <fullName evidence="13">ATP-dependent helicase/nuclease AddA</fullName>
    </alternativeName>
    <alternativeName>
        <fullName evidence="13">DNA 3'-5' helicase AddA</fullName>
    </alternativeName>
</protein>
<comment type="catalytic activity">
    <reaction evidence="11 13">
        <text>Couples ATP hydrolysis with the unwinding of duplex DNA by translocating in the 3'-5' direction.</text>
        <dbReference type="EC" id="5.6.2.4"/>
    </reaction>
</comment>
<reference evidence="18 20" key="2">
    <citation type="submission" date="2017-12" db="EMBL/GenBank/DDBJ databases">
        <title>Comparative Functional Genomics of Dry Heat Resistant strains isolated from the Viking Spacecraft.</title>
        <authorList>
            <person name="Seuylemezian A."/>
            <person name="Cooper K."/>
            <person name="Vaishampayan P."/>
        </authorList>
    </citation>
    <scope>NUCLEOTIDE SEQUENCE [LARGE SCALE GENOMIC DNA]</scope>
    <source>
        <strain evidence="18 20">ATCC 29669</strain>
    </source>
</reference>
<evidence type="ECO:0000256" key="6">
    <source>
        <dbReference type="ARBA" id="ARBA00022839"/>
    </source>
</evidence>
<sequence>MKGLTNLQIPAKPDNVTWTDDQWKAIAAKGKDILVAAAAGSGKTAVLVERMIRKIVDEQDPINVDELLVVTFTNASAAEMRHRIGEALEKAIEEQPKSIHLRKQLSLLNRASISTLHAFCLNVIRKYYYLIDIDPGFRIANETEAQLLRDEVLDELFEEEYGKDGNDAFFALVDTFTNDRNDAALQDIVRELYDFARSNPSPEQYLASIIAMYDVDESALIEDLPFVKSLLFDIELQLEGAMQLLEQGLELTRLPGGPAPRAENFVEDIEIVHILMAAKNDSWETLYQAMQSWSFSRAKTCRGDDFDQELLDRAQKLREKAKKILQEIQNELFSRRPESFIKDMREMKIHIETLVTLVRTFSERFQRVKTEKGLVDFSDQEHYCLEILTGGMKEDGLRFPSEAAESYRNHFKEVFVDEYQDTNLVQEAILKLVTKDSEEAGNLFMVGDVKQSIYRFRLAEPNLFLGKYNRFSTEGKKSGLRIDLARNFRSRKEVLDGTNYLFKQLMGVKVGEIDYDEAAELKKGAAYPEDIEHPVEVLLIDQSGENNEAEQQEDDLAAYDAEEFEQVQLEARLMATKIKGIIGERLPVFNAKTKMDRPAAYRDIVILLRSMTWAPQIMEEFKQQGIPAYANLSNGYFEATEVAIMMSLLKIIDNPIQDIPFASVLRSPIVGLDENELAQVRISERRGSFYDAFVSFCRAKPGHEGEELHEKTNHFLEQLTNWRKRARQGSLSELLWSLYRETHFFDYVGGLPGGKQRQANLRALYDRARQYESTSFRGLFRFLRFIERMMDRGDDLGAARALGEQEDVVRIMTIHSSKGLEFPIVFVAGLSRKFNVMDIRKAFMLDKDFGFAAKYVDAQKRISYPSLPQLAFKRKKKMEMLAEEMRVLYVALTRAKEKLFLIGSVKDAEKTIHKWSAAASNQKWLLSEFERASAGSYMDWIGPSIVRHRDFQVFGPEGSIISSFSNEEIAGHPSCWRVQVVTAEEAAGQREEAMVKQDDLLAKVAAGETVDVVSPFSEIVNHQLSWKYEHAEAAVYRSKQSVSEIKRQGEAFAEESSTEWLRQLKKPILTRPKFMQEKSLTPAEKGTAMHMVMQQLNLRLPLTEQSIKEQIKVMQEKELLTEEQVSVIEADLVAQFFMTDLGKRLIGASKINREVPFNLSLSAKEIYRDWKGQEERVFVQGIIDCVFEDEQATVLIDYKTDQIHDRFKGGFEEAKPVLEKRYKVQIDLYTRALEQIFKKTIEERYLFFFDGGHIIKLDK</sequence>
<dbReference type="InterPro" id="IPR011604">
    <property type="entry name" value="PDDEXK-like_dom_sf"/>
</dbReference>
<evidence type="ECO:0000256" key="5">
    <source>
        <dbReference type="ARBA" id="ARBA00022806"/>
    </source>
</evidence>
<dbReference type="InterPro" id="IPR014017">
    <property type="entry name" value="DNA_helicase_UvrD-like_C"/>
</dbReference>